<evidence type="ECO:0000313" key="32">
    <source>
        <dbReference type="EMBL" id="KAE8291419.1"/>
    </source>
</evidence>
<comment type="similarity">
    <text evidence="16">Belongs to the mitochondrion-specific ribosomal protein mL37 family.</text>
</comment>
<evidence type="ECO:0000256" key="11">
    <source>
        <dbReference type="ARBA" id="ARBA00022946"/>
    </source>
</evidence>
<protein>
    <recommendedName>
        <fullName evidence="24">Acyl-coenzyme A thioesterase 11</fullName>
        <ecNumber evidence="17">3.1.2.2</ecNumber>
    </recommendedName>
    <alternativeName>
        <fullName evidence="19">39S ribosomal protein L37, mitochondrial</fullName>
    </alternativeName>
    <alternativeName>
        <fullName evidence="27">Acyl-CoA thioester hydrolase 11</fullName>
    </alternativeName>
    <alternativeName>
        <fullName evidence="26">Adipose-associated thioesterase</fullName>
    </alternativeName>
    <alternativeName>
        <fullName evidence="25">Brown fat-inducible thioesterase</fullName>
    </alternativeName>
    <alternativeName>
        <fullName evidence="18">Large ribosomal subunit protein mL37</fullName>
    </alternativeName>
    <alternativeName>
        <fullName evidence="28">Palmitoyl-coenzyme A thioesterase</fullName>
    </alternativeName>
</protein>
<keyword evidence="6" id="KW-0963">Cytoplasm</keyword>
<evidence type="ECO:0000256" key="28">
    <source>
        <dbReference type="ARBA" id="ARBA00084084"/>
    </source>
</evidence>
<dbReference type="SUPFAM" id="SSF55961">
    <property type="entry name" value="Bet v1-like"/>
    <property type="match status" value="1"/>
</dbReference>
<dbReference type="Pfam" id="PF03061">
    <property type="entry name" value="4HBT"/>
    <property type="match status" value="2"/>
</dbReference>
<dbReference type="AlphaFoldDB" id="A0A6G0IIS9"/>
<feature type="domain" description="START" evidence="30">
    <location>
        <begin position="841"/>
        <end position="1022"/>
    </location>
</feature>
<evidence type="ECO:0000256" key="26">
    <source>
        <dbReference type="ARBA" id="ARBA00077737"/>
    </source>
</evidence>
<comment type="catalytic activity">
    <reaction evidence="1">
        <text>butanoyl-CoA + H2O = butanoate + CoA + H(+)</text>
        <dbReference type="Rhea" id="RHEA:40111"/>
        <dbReference type="ChEBI" id="CHEBI:15377"/>
        <dbReference type="ChEBI" id="CHEBI:15378"/>
        <dbReference type="ChEBI" id="CHEBI:17968"/>
        <dbReference type="ChEBI" id="CHEBI:57287"/>
        <dbReference type="ChEBI" id="CHEBI:57371"/>
    </reaction>
    <physiologicalReaction direction="left-to-right" evidence="1">
        <dbReference type="Rhea" id="RHEA:40112"/>
    </physiologicalReaction>
</comment>
<organism evidence="32 33">
    <name type="scientific">Larimichthys crocea</name>
    <name type="common">Large yellow croaker</name>
    <name type="synonym">Pseudosciaena crocea</name>
    <dbReference type="NCBI Taxonomy" id="215358"/>
    <lineage>
        <taxon>Eukaryota</taxon>
        <taxon>Metazoa</taxon>
        <taxon>Chordata</taxon>
        <taxon>Craniata</taxon>
        <taxon>Vertebrata</taxon>
        <taxon>Euteleostomi</taxon>
        <taxon>Actinopterygii</taxon>
        <taxon>Neopterygii</taxon>
        <taxon>Teleostei</taxon>
        <taxon>Neoteleostei</taxon>
        <taxon>Acanthomorphata</taxon>
        <taxon>Eupercaria</taxon>
        <taxon>Sciaenidae</taxon>
        <taxon>Larimichthys</taxon>
    </lineage>
</organism>
<dbReference type="GO" id="GO:0006412">
    <property type="term" value="P:translation"/>
    <property type="evidence" value="ECO:0007669"/>
    <property type="project" value="InterPro"/>
</dbReference>
<evidence type="ECO:0000256" key="24">
    <source>
        <dbReference type="ARBA" id="ARBA00067272"/>
    </source>
</evidence>
<evidence type="ECO:0000256" key="27">
    <source>
        <dbReference type="ARBA" id="ARBA00083809"/>
    </source>
</evidence>
<gene>
    <name evidence="32" type="ORF">D5F01_LYC11024</name>
</gene>
<evidence type="ECO:0000256" key="4">
    <source>
        <dbReference type="ARBA" id="ARBA00004872"/>
    </source>
</evidence>
<dbReference type="CDD" id="cd03442">
    <property type="entry name" value="BFIT_BACH"/>
    <property type="match status" value="2"/>
</dbReference>
<evidence type="ECO:0000256" key="14">
    <source>
        <dbReference type="ARBA" id="ARBA00023128"/>
    </source>
</evidence>
<keyword evidence="13" id="KW-0443">Lipid metabolism</keyword>
<evidence type="ECO:0000256" key="5">
    <source>
        <dbReference type="ARBA" id="ARBA00022487"/>
    </source>
</evidence>
<keyword evidence="10" id="KW-0276">Fatty acid metabolism</keyword>
<keyword evidence="11" id="KW-0809">Transit peptide</keyword>
<evidence type="ECO:0000256" key="25">
    <source>
        <dbReference type="ARBA" id="ARBA00075413"/>
    </source>
</evidence>
<evidence type="ECO:0000256" key="8">
    <source>
        <dbReference type="ARBA" id="ARBA00022737"/>
    </source>
</evidence>
<feature type="compositionally biased region" description="Acidic residues" evidence="29">
    <location>
        <begin position="461"/>
        <end position="479"/>
    </location>
</feature>
<evidence type="ECO:0000256" key="9">
    <source>
        <dbReference type="ARBA" id="ARBA00022801"/>
    </source>
</evidence>
<dbReference type="PANTHER" id="PTHR15889">
    <property type="entry name" value="MITOCHONDRIAL RIBOSOMAL PROTEIN L37"/>
    <property type="match status" value="1"/>
</dbReference>
<evidence type="ECO:0000256" key="3">
    <source>
        <dbReference type="ARBA" id="ARBA00004496"/>
    </source>
</evidence>
<evidence type="ECO:0000256" key="21">
    <source>
        <dbReference type="ARBA" id="ARBA00048074"/>
    </source>
</evidence>
<dbReference type="InterPro" id="IPR052482">
    <property type="entry name" value="mtLSU_mL37"/>
</dbReference>
<dbReference type="EC" id="3.1.2.2" evidence="17"/>
<feature type="domain" description="HotDog ACOT-type" evidence="31">
    <location>
        <begin position="655"/>
        <end position="766"/>
    </location>
</feature>
<dbReference type="GO" id="GO:0008289">
    <property type="term" value="F:lipid binding"/>
    <property type="evidence" value="ECO:0007669"/>
    <property type="project" value="InterPro"/>
</dbReference>
<keyword evidence="5" id="KW-0719">Serine esterase</keyword>
<accession>A0A6G0IIS9</accession>
<evidence type="ECO:0000256" key="12">
    <source>
        <dbReference type="ARBA" id="ARBA00022980"/>
    </source>
</evidence>
<comment type="subcellular location">
    <subcellularLocation>
        <location evidence="3">Cytoplasm</location>
    </subcellularLocation>
    <subcellularLocation>
        <location evidence="2">Mitochondrion matrix</location>
    </subcellularLocation>
</comment>
<name>A0A6G0IIS9_LARCR</name>
<dbReference type="GO" id="GO:0005840">
    <property type="term" value="C:ribosome"/>
    <property type="evidence" value="ECO:0007669"/>
    <property type="project" value="UniProtKB-KW"/>
</dbReference>
<dbReference type="EMBL" id="REGW02000010">
    <property type="protein sequence ID" value="KAE8291419.1"/>
    <property type="molecule type" value="Genomic_DNA"/>
</dbReference>
<evidence type="ECO:0000256" key="2">
    <source>
        <dbReference type="ARBA" id="ARBA00004305"/>
    </source>
</evidence>
<dbReference type="InterPro" id="IPR010793">
    <property type="entry name" value="Ribosomal_mL37/mL65"/>
</dbReference>
<evidence type="ECO:0000256" key="16">
    <source>
        <dbReference type="ARBA" id="ARBA00037985"/>
    </source>
</evidence>
<evidence type="ECO:0000256" key="10">
    <source>
        <dbReference type="ARBA" id="ARBA00022832"/>
    </source>
</evidence>
<feature type="domain" description="HotDog ACOT-type" evidence="31">
    <location>
        <begin position="481"/>
        <end position="593"/>
    </location>
</feature>
<dbReference type="UniPathway" id="UPA00199"/>
<dbReference type="PROSITE" id="PS51770">
    <property type="entry name" value="HOTDOG_ACOT"/>
    <property type="match status" value="2"/>
</dbReference>
<keyword evidence="7" id="KW-0597">Phosphoprotein</keyword>
<evidence type="ECO:0000313" key="33">
    <source>
        <dbReference type="Proteomes" id="UP000424527"/>
    </source>
</evidence>
<keyword evidence="33" id="KW-1185">Reference proteome</keyword>
<dbReference type="PROSITE" id="PS50848">
    <property type="entry name" value="START"/>
    <property type="match status" value="1"/>
</dbReference>
<comment type="catalytic activity">
    <reaction evidence="22">
        <text>tetradecanoyl-CoA + H2O = tetradecanoate + CoA + H(+)</text>
        <dbReference type="Rhea" id="RHEA:40119"/>
        <dbReference type="ChEBI" id="CHEBI:15377"/>
        <dbReference type="ChEBI" id="CHEBI:15378"/>
        <dbReference type="ChEBI" id="CHEBI:30807"/>
        <dbReference type="ChEBI" id="CHEBI:57287"/>
        <dbReference type="ChEBI" id="CHEBI:57385"/>
    </reaction>
    <physiologicalReaction direction="left-to-right" evidence="22">
        <dbReference type="Rhea" id="RHEA:40120"/>
    </physiologicalReaction>
</comment>
<dbReference type="SMART" id="SM00234">
    <property type="entry name" value="START"/>
    <property type="match status" value="1"/>
</dbReference>
<evidence type="ECO:0000259" key="30">
    <source>
        <dbReference type="PROSITE" id="PS50848"/>
    </source>
</evidence>
<comment type="pathway">
    <text evidence="4">Lipid metabolism; fatty acid metabolism.</text>
</comment>
<keyword evidence="8" id="KW-0677">Repeat</keyword>
<dbReference type="GO" id="GO:0003735">
    <property type="term" value="F:structural constituent of ribosome"/>
    <property type="evidence" value="ECO:0007669"/>
    <property type="project" value="InterPro"/>
</dbReference>
<evidence type="ECO:0000256" key="29">
    <source>
        <dbReference type="SAM" id="MobiDB-lite"/>
    </source>
</evidence>
<dbReference type="InterPro" id="IPR002913">
    <property type="entry name" value="START_lipid-bd_dom"/>
</dbReference>
<dbReference type="InterPro" id="IPR023393">
    <property type="entry name" value="START-like_dom_sf"/>
</dbReference>
<keyword evidence="12" id="KW-0689">Ribosomal protein</keyword>
<evidence type="ECO:0000256" key="22">
    <source>
        <dbReference type="ARBA" id="ARBA00048180"/>
    </source>
</evidence>
<sequence length="1069" mass="120706">MFPETARCFKTAAPFLSPAVLLNDLRRLSAHGGAGAGCPQARRHFSVSRCLTAKVPPPRTPRERVHIPGLERVTYGERMHYVPGLTKPVYPPWEKDYKDPRHYKSPPAHEMRLYKEKPCYVYNQRTSALEGVRQALWLTKTKLISGLPPQLLSLAENPANQIPDQDERVQNAIKHARFWDTTQLRPGKVKYSNTLLLNLLHLCAALQPSHPAIGRRILAEKYSLAATWKRGKDLFQIRGQNGLLHNSMDPLPEVSGKQDVSDTVDHIVETFYPVSPTIDLQKVHVYKEDVNCLGFRDDYPYPHAHTLYFLEDADANCKLRPEQFRAKMVMFAFGNALARAHKLYGTQPQHVLDRPVTVQAVGSNGRIFQFLVFQLNTTDLSGDDGIKNQVWLDENVELYDFAKVRPLIKKKQVKVPAGLAGYKPETFTKFLALYLHGAVESRLQHTAGALKMSSRVSADLEREEEEDEEEEEEEEEEESVNPTEVKMSQIVMPCHSNHRQELSVGQLLKWIDSTACLSAERHAVCPCVTASMDDIHFEHTIRVGQVVNIKAKVNRAFNTSMEVGIQVSCEDLFSDRQWRVCHAYATFVTQRTSTGQKVVLKPIVPHTQREQVEYSVAAERRRVRMLHDDIIKDLLSNGSIQQADNSAVENAVAAERTKVESVELVLPPHANHQVNTFGGQIMAWMVNVAMIAASRLCQAHPTLRAIDMFTFRGPSQIGDRLLLRAIVNNAFKNSIEVGVRAEAYQEEGANRHINSAFMTFEVLDNHGKPCTLPRIRPEPLEGERRFQEAIARKKIRLDRKYIISRKQGEVPLSVPWDPTNQVYLSYNNVSALKMMAAKNKWRLSSEKDKVRLYTLEQKSMLSFRVEAEVDVPAHRAFCLLAELRNRPSWDTHYQKCELIHRVDDDDFLYRVVTPSVQRGGVGSPTSTSQGEGLLQDFILLACKRKPCGSGDPYVIALRSVSLPTYPPTEEINRGEVLCAGFTILETKNNMSLISYYNQASPEVLPYISTDIAGLSSSFYNTFCSCSQYLTKNRMQLASEHETDQDTNTDSPSCASVDDSLVVAISSTKL</sequence>
<dbReference type="GO" id="GO:0052689">
    <property type="term" value="F:carboxylic ester hydrolase activity"/>
    <property type="evidence" value="ECO:0007669"/>
    <property type="project" value="UniProtKB-KW"/>
</dbReference>
<keyword evidence="14" id="KW-0496">Mitochondrion</keyword>
<reference evidence="32 33" key="1">
    <citation type="submission" date="2019-07" db="EMBL/GenBank/DDBJ databases">
        <title>Chromosome genome assembly for large yellow croaker.</title>
        <authorList>
            <person name="Xiao S."/>
        </authorList>
    </citation>
    <scope>NUCLEOTIDE SEQUENCE [LARGE SCALE GENOMIC DNA]</scope>
    <source>
        <strain evidence="32">JMULYC20181020</strain>
        <tissue evidence="32">Muscle</tissue>
    </source>
</reference>
<evidence type="ECO:0000256" key="13">
    <source>
        <dbReference type="ARBA" id="ARBA00023098"/>
    </source>
</evidence>
<evidence type="ECO:0000256" key="15">
    <source>
        <dbReference type="ARBA" id="ARBA00023274"/>
    </source>
</evidence>
<dbReference type="Pfam" id="PF07147">
    <property type="entry name" value="PDCD9"/>
    <property type="match status" value="1"/>
</dbReference>
<evidence type="ECO:0000256" key="1">
    <source>
        <dbReference type="ARBA" id="ARBA00000295"/>
    </source>
</evidence>
<dbReference type="InterPro" id="IPR006683">
    <property type="entry name" value="Thioestr_dom"/>
</dbReference>
<evidence type="ECO:0000259" key="31">
    <source>
        <dbReference type="PROSITE" id="PS51770"/>
    </source>
</evidence>
<dbReference type="Gene3D" id="3.10.129.10">
    <property type="entry name" value="Hotdog Thioesterase"/>
    <property type="match status" value="2"/>
</dbReference>
<dbReference type="InterPro" id="IPR029069">
    <property type="entry name" value="HotDog_dom_sf"/>
</dbReference>
<comment type="function">
    <text evidence="23">Has an acyl-CoA thioesterase activity with a preference for the long chain fatty acyl-CoA thioesters hexadecanoyl-CoA/palmitoyl-CoA and tetradecanoyl-CoA/myristoyl-CoA which are the main substrates in the mitochondrial beta-oxidation pathway.</text>
</comment>
<dbReference type="SUPFAM" id="SSF54637">
    <property type="entry name" value="Thioesterase/thiol ester dehydrase-isomerase"/>
    <property type="match status" value="2"/>
</dbReference>
<dbReference type="Pfam" id="PF01852">
    <property type="entry name" value="START"/>
    <property type="match status" value="1"/>
</dbReference>
<dbReference type="GO" id="GO:0006631">
    <property type="term" value="P:fatty acid metabolic process"/>
    <property type="evidence" value="ECO:0007669"/>
    <property type="project" value="UniProtKB-UniPathway"/>
</dbReference>
<evidence type="ECO:0000256" key="23">
    <source>
        <dbReference type="ARBA" id="ARBA00059477"/>
    </source>
</evidence>
<evidence type="ECO:0000256" key="20">
    <source>
        <dbReference type="ARBA" id="ARBA00047734"/>
    </source>
</evidence>
<keyword evidence="15" id="KW-0687">Ribonucleoprotein</keyword>
<evidence type="ECO:0000256" key="6">
    <source>
        <dbReference type="ARBA" id="ARBA00022490"/>
    </source>
</evidence>
<comment type="catalytic activity">
    <reaction evidence="20">
        <text>hexadecanoyl-CoA + H2O = hexadecanoate + CoA + H(+)</text>
        <dbReference type="Rhea" id="RHEA:16645"/>
        <dbReference type="ChEBI" id="CHEBI:7896"/>
        <dbReference type="ChEBI" id="CHEBI:15377"/>
        <dbReference type="ChEBI" id="CHEBI:15378"/>
        <dbReference type="ChEBI" id="CHEBI:57287"/>
        <dbReference type="ChEBI" id="CHEBI:57379"/>
        <dbReference type="EC" id="3.1.2.2"/>
    </reaction>
    <physiologicalReaction direction="left-to-right" evidence="20">
        <dbReference type="Rhea" id="RHEA:16646"/>
    </physiologicalReaction>
</comment>
<dbReference type="InterPro" id="IPR033120">
    <property type="entry name" value="HOTDOG_ACOT"/>
</dbReference>
<feature type="region of interest" description="Disordered" evidence="29">
    <location>
        <begin position="454"/>
        <end position="483"/>
    </location>
</feature>
<evidence type="ECO:0000256" key="19">
    <source>
        <dbReference type="ARBA" id="ARBA00041617"/>
    </source>
</evidence>
<evidence type="ECO:0000256" key="7">
    <source>
        <dbReference type="ARBA" id="ARBA00022553"/>
    </source>
</evidence>
<dbReference type="FunFam" id="3.30.530.20:FF:000012">
    <property type="entry name" value="Acyl-coenzyme A thioesterase 11"/>
    <property type="match status" value="1"/>
</dbReference>
<dbReference type="GO" id="GO:1990904">
    <property type="term" value="C:ribonucleoprotein complex"/>
    <property type="evidence" value="ECO:0007669"/>
    <property type="project" value="UniProtKB-KW"/>
</dbReference>
<dbReference type="GO" id="GO:0005759">
    <property type="term" value="C:mitochondrial matrix"/>
    <property type="evidence" value="ECO:0007669"/>
    <property type="project" value="UniProtKB-SubCell"/>
</dbReference>
<proteinExistence type="inferred from homology"/>
<evidence type="ECO:0000256" key="17">
    <source>
        <dbReference type="ARBA" id="ARBA00038848"/>
    </source>
</evidence>
<dbReference type="FunFam" id="3.10.129.10:FF:000020">
    <property type="entry name" value="Acyl-coenzyme A thioesterase 11"/>
    <property type="match status" value="1"/>
</dbReference>
<dbReference type="Gene3D" id="3.30.530.20">
    <property type="match status" value="1"/>
</dbReference>
<keyword evidence="9" id="KW-0378">Hydrolase</keyword>
<evidence type="ECO:0000256" key="18">
    <source>
        <dbReference type="ARBA" id="ARBA00039442"/>
    </source>
</evidence>
<comment type="catalytic activity">
    <reaction evidence="21">
        <text>dodecanoyl-CoA + H2O = dodecanoate + CoA + H(+)</text>
        <dbReference type="Rhea" id="RHEA:30135"/>
        <dbReference type="ChEBI" id="CHEBI:15377"/>
        <dbReference type="ChEBI" id="CHEBI:15378"/>
        <dbReference type="ChEBI" id="CHEBI:18262"/>
        <dbReference type="ChEBI" id="CHEBI:57287"/>
        <dbReference type="ChEBI" id="CHEBI:57375"/>
    </reaction>
    <physiologicalReaction direction="left-to-right" evidence="21">
        <dbReference type="Rhea" id="RHEA:30136"/>
    </physiologicalReaction>
</comment>
<comment type="caution">
    <text evidence="32">The sequence shown here is derived from an EMBL/GenBank/DDBJ whole genome shotgun (WGS) entry which is preliminary data.</text>
</comment>
<dbReference type="PANTHER" id="PTHR15889:SF2">
    <property type="entry name" value="LARGE RIBOSOMAL SUBUNIT PROTEIN ML37"/>
    <property type="match status" value="1"/>
</dbReference>
<dbReference type="FunFam" id="3.10.129.10:FF:000011">
    <property type="entry name" value="Acyl-coenzyme A thioesterase 11"/>
    <property type="match status" value="1"/>
</dbReference>
<dbReference type="Proteomes" id="UP000424527">
    <property type="component" value="Unassembled WGS sequence"/>
</dbReference>